<dbReference type="Proteomes" id="UP000027931">
    <property type="component" value="Unassembled WGS sequence"/>
</dbReference>
<dbReference type="AlphaFoldDB" id="A0A074ME22"/>
<dbReference type="Pfam" id="PF13181">
    <property type="entry name" value="TPR_8"/>
    <property type="match status" value="1"/>
</dbReference>
<dbReference type="SUPFAM" id="SSF53448">
    <property type="entry name" value="Nucleotide-diphospho-sugar transferases"/>
    <property type="match status" value="1"/>
</dbReference>
<organism evidence="3 4">
    <name type="scientific">Tumebacillus flagellatus</name>
    <dbReference type="NCBI Taxonomy" id="1157490"/>
    <lineage>
        <taxon>Bacteria</taxon>
        <taxon>Bacillati</taxon>
        <taxon>Bacillota</taxon>
        <taxon>Bacilli</taxon>
        <taxon>Bacillales</taxon>
        <taxon>Alicyclobacillaceae</taxon>
        <taxon>Tumebacillus</taxon>
    </lineage>
</organism>
<dbReference type="Gene3D" id="1.25.40.10">
    <property type="entry name" value="Tetratricopeptide repeat domain"/>
    <property type="match status" value="2"/>
</dbReference>
<feature type="repeat" description="TPR" evidence="1">
    <location>
        <begin position="184"/>
        <end position="217"/>
    </location>
</feature>
<protein>
    <recommendedName>
        <fullName evidence="2">Glycosyltransferase 2-like domain-containing protein</fullName>
    </recommendedName>
</protein>
<evidence type="ECO:0000313" key="3">
    <source>
        <dbReference type="EMBL" id="KEO84072.1"/>
    </source>
</evidence>
<accession>A0A074ME22</accession>
<dbReference type="InterPro" id="IPR029044">
    <property type="entry name" value="Nucleotide-diphossugar_trans"/>
</dbReference>
<dbReference type="PANTHER" id="PTHR43630">
    <property type="entry name" value="POLY-BETA-1,6-N-ACETYL-D-GLUCOSAMINE SYNTHASE"/>
    <property type="match status" value="1"/>
</dbReference>
<dbReference type="SUPFAM" id="SSF48452">
    <property type="entry name" value="TPR-like"/>
    <property type="match status" value="2"/>
</dbReference>
<evidence type="ECO:0000259" key="2">
    <source>
        <dbReference type="Pfam" id="PF00535"/>
    </source>
</evidence>
<dbReference type="Gene3D" id="3.90.550.10">
    <property type="entry name" value="Spore Coat Polysaccharide Biosynthesis Protein SpsA, Chain A"/>
    <property type="match status" value="1"/>
</dbReference>
<dbReference type="Pfam" id="PF13176">
    <property type="entry name" value="TPR_7"/>
    <property type="match status" value="1"/>
</dbReference>
<sequence length="616" mass="71085">MIVKNEEKVLPRCLESVKGLVEEIIIVDTGSTDRTVEIAKQFGAKVYHFEWIHDFSAARNFSLQQATGDYILVLDADEYLEKNATLPEDLKLSADYYSVPIKNLMTDSVVVHMAVRLFKRSAGLTYRNKLHENLYVLEHEDLTNADATFTILHTGYLPDVVKSKNKKIRNLELVEQEVSENPSGYNLFNYGVSLMNTGQYEKALASFKKAYPLSVKYTFVRFLLLNMAQCLHYMKRYEESISIMQDAIAVHPGFTDYYYAMGIAYEELGYWKDAEEIYQTCLQLGDTRDDVSFEGAGSYQSVYRLAVLHKKQGRLEEAFDMAFQALQQKPDYRPALKFYLKTMFESGVSAEDMYQQLNLVVPLSDLSVLKTIIAVCYEIRHPLLDRYLQLFPDEVFSPEIRGVSRLYAQRYEDARDEWSKQETFSPDVLKDLMLTAFLLQDLSLFKRAEAFLNLRTKDKKFIGDLMKRQTPKQEPLTEDAADLLLHLAVQLLVLKEYDLFEWLSPYLTQMPVAFQCSMAKALDDAGHTQTALDLLLPLYGGTQPSVEVLLTLGDLCFRRHFSEDAEVLYQKAFQREATYANHERLARLYEQLGKTERLQEIKSAIARTFPLCKWVR</sequence>
<keyword evidence="1" id="KW-0802">TPR repeat</keyword>
<feature type="domain" description="Glycosyltransferase 2-like" evidence="2">
    <location>
        <begin position="1"/>
        <end position="87"/>
    </location>
</feature>
<dbReference type="PROSITE" id="PS50005">
    <property type="entry name" value="TPR"/>
    <property type="match status" value="2"/>
</dbReference>
<dbReference type="eggNOG" id="COG0463">
    <property type="taxonomic scope" value="Bacteria"/>
</dbReference>
<evidence type="ECO:0000256" key="1">
    <source>
        <dbReference type="PROSITE-ProRule" id="PRU00339"/>
    </source>
</evidence>
<keyword evidence="4" id="KW-1185">Reference proteome</keyword>
<feature type="repeat" description="TPR" evidence="1">
    <location>
        <begin position="255"/>
        <end position="288"/>
    </location>
</feature>
<gene>
    <name evidence="3" type="ORF">EL26_06305</name>
</gene>
<dbReference type="eggNOG" id="COG0457">
    <property type="taxonomic scope" value="Bacteria"/>
</dbReference>
<reference evidence="3 4" key="1">
    <citation type="journal article" date="2013" name="Int. J. Syst. Evol. Microbiol.">
        <title>Tumebacillus flagellatus sp. nov., an alpha-amylase/pullulanase-producing bacterium isolated from cassava wastewater.</title>
        <authorList>
            <person name="Wang Q."/>
            <person name="Xie N."/>
            <person name="Qin Y."/>
            <person name="Shen N."/>
            <person name="Zhu J."/>
            <person name="Mi H."/>
            <person name="Huang R."/>
        </authorList>
    </citation>
    <scope>NUCLEOTIDE SEQUENCE [LARGE SCALE GENOMIC DNA]</scope>
    <source>
        <strain evidence="3 4">GST4</strain>
    </source>
</reference>
<dbReference type="STRING" id="1157490.EL26_06305"/>
<proteinExistence type="predicted"/>
<dbReference type="InterPro" id="IPR019734">
    <property type="entry name" value="TPR_rpt"/>
</dbReference>
<dbReference type="EMBL" id="JMIR01000006">
    <property type="protein sequence ID" value="KEO84072.1"/>
    <property type="molecule type" value="Genomic_DNA"/>
</dbReference>
<evidence type="ECO:0000313" key="4">
    <source>
        <dbReference type="Proteomes" id="UP000027931"/>
    </source>
</evidence>
<dbReference type="InterPro" id="IPR011990">
    <property type="entry name" value="TPR-like_helical_dom_sf"/>
</dbReference>
<dbReference type="PANTHER" id="PTHR43630:SF2">
    <property type="entry name" value="GLYCOSYLTRANSFERASE"/>
    <property type="match status" value="1"/>
</dbReference>
<dbReference type="CDD" id="cd02511">
    <property type="entry name" value="Beta4Glucosyltransferase"/>
    <property type="match status" value="1"/>
</dbReference>
<dbReference type="InterPro" id="IPR001173">
    <property type="entry name" value="Glyco_trans_2-like"/>
</dbReference>
<dbReference type="SMART" id="SM00028">
    <property type="entry name" value="TPR"/>
    <property type="match status" value="5"/>
</dbReference>
<name>A0A074ME22_9BACL</name>
<dbReference type="Pfam" id="PF00535">
    <property type="entry name" value="Glycos_transf_2"/>
    <property type="match status" value="1"/>
</dbReference>
<comment type="caution">
    <text evidence="3">The sequence shown here is derived from an EMBL/GenBank/DDBJ whole genome shotgun (WGS) entry which is preliminary data.</text>
</comment>